<dbReference type="Proteomes" id="UP000231092">
    <property type="component" value="Unassembled WGS sequence"/>
</dbReference>
<comment type="similarity">
    <text evidence="1 5">Belongs to the FliD family.</text>
</comment>
<name>A0A2M8ZCM3_9FIRM</name>
<dbReference type="GO" id="GO:0009424">
    <property type="term" value="C:bacterial-type flagellum hook"/>
    <property type="evidence" value="ECO:0007669"/>
    <property type="project" value="UniProtKB-UniRule"/>
</dbReference>
<dbReference type="OrthoDB" id="9776025at2"/>
<keyword evidence="8" id="KW-0969">Cilium</keyword>
<feature type="domain" description="Flagellar hook-associated protein 2 N-terminal" evidence="6">
    <location>
        <begin position="25"/>
        <end position="129"/>
    </location>
</feature>
<dbReference type="Pfam" id="PF07195">
    <property type="entry name" value="FliD_C"/>
    <property type="match status" value="1"/>
</dbReference>
<comment type="function">
    <text evidence="5">Required for morphogenesis and for the elongation of the flagellar filament by facilitating polymerization of the flagellin monomers at the tip of growing filament. Forms a capping structure, which prevents flagellin subunits (transported through the central channel of the flagellum) from leaking out without polymerization at the distal end.</text>
</comment>
<keyword evidence="8" id="KW-0966">Cell projection</keyword>
<gene>
    <name evidence="8" type="ORF">H171_4818</name>
</gene>
<keyword evidence="8" id="KW-0282">Flagellum</keyword>
<dbReference type="PANTHER" id="PTHR30288:SF0">
    <property type="entry name" value="FLAGELLAR HOOK-ASSOCIATED PROTEIN 2"/>
    <property type="match status" value="1"/>
</dbReference>
<proteinExistence type="inferred from homology"/>
<evidence type="ECO:0000256" key="2">
    <source>
        <dbReference type="ARBA" id="ARBA00011255"/>
    </source>
</evidence>
<evidence type="ECO:0000313" key="9">
    <source>
        <dbReference type="Proteomes" id="UP000231092"/>
    </source>
</evidence>
<dbReference type="InterPro" id="IPR010809">
    <property type="entry name" value="FliD_C"/>
</dbReference>
<dbReference type="Pfam" id="PF02465">
    <property type="entry name" value="FliD_N"/>
    <property type="match status" value="1"/>
</dbReference>
<organism evidence="8 9">
    <name type="scientific">[Clostridium] celerecrescens 18A</name>
    <dbReference type="NCBI Taxonomy" id="1286362"/>
    <lineage>
        <taxon>Bacteria</taxon>
        <taxon>Bacillati</taxon>
        <taxon>Bacillota</taxon>
        <taxon>Clostridia</taxon>
        <taxon>Lachnospirales</taxon>
        <taxon>Lachnospiraceae</taxon>
        <taxon>Lacrimispora</taxon>
    </lineage>
</organism>
<comment type="caution">
    <text evidence="8">The sequence shown here is derived from an EMBL/GenBank/DDBJ whole genome shotgun (WGS) entry which is preliminary data.</text>
</comment>
<sequence>MASVYNSVTNSSYSSSVRGFGGLASGLDRDSLIEGMTAGTRAKIAKQQKSKQTFLWKQDAYRSISTKLIEFSKKYTSYTNTETNLSSASFWAKSSVTPLGTNSKYVQVSGSPSSSSAVSIVGVKQLAQNASVVSSDYVTDGTLSTGEIDLNEIKTVSTLEGESLKFQIGNKTFNVPLRSGTDQDGNPYNFSNGTQTVKSITKALEGVSIGGGKTLADMIEVTADPAGSINDPVGTPFKLDFKSKDTAGNDIRLAGGSEGALKALGVDSGEAFAELGEQGKTVITASGMSDELTTNQNLFKPLTFQEQVDGKKMSFTYNGVTKSIMLSYKAGDSLDDFANDIEKKLAKEFGTGRIDVRAVDVTGDKGKLQFTTQNPDGTNDRSSDLAISFADAGVMGKDGALNVAEGESNRLSMNATFLESGLNADSSKSETDPLNITINGVDIKGLTYGSSINDIIKKINSSDAGVTVSYLRNADRFSIVSKEEGASGKIEFNATTTDGQNTDNVKLFGSLAGTQDPNTGVVTPPAAVEGKDAVIYVKYGDASAPVELTRGSNSFNLDGLNVTVSGTFNETGVYDKEQEVTFNAKTDTDKIVKVISDMIKDYNEIIKQVNEQVSTKPNRKYEPLTDQQKEKMKDSQIEKWEEEAKKGLLFNDPELRSLSDSLRFVFSAGSEDQRKLASFGITTSKDYSEQGSLVLDETKFRAALENSAEDLKDLFTKKADKTTGETDGFMSRLTTITDNYASTKGAVKGSLIEKAGSTYAPTSILSNTIKKSIDGIDSIIERLQSQLKTETDRYIKQFTSLETLISQMNSQSSWLSSVGGQ</sequence>
<evidence type="ECO:0000259" key="6">
    <source>
        <dbReference type="Pfam" id="PF02465"/>
    </source>
</evidence>
<dbReference type="Pfam" id="PF07196">
    <property type="entry name" value="Flagellin_IN"/>
    <property type="match status" value="1"/>
</dbReference>
<evidence type="ECO:0000256" key="4">
    <source>
        <dbReference type="ARBA" id="ARBA00023143"/>
    </source>
</evidence>
<dbReference type="GO" id="GO:0007155">
    <property type="term" value="P:cell adhesion"/>
    <property type="evidence" value="ECO:0007669"/>
    <property type="project" value="InterPro"/>
</dbReference>
<evidence type="ECO:0000256" key="5">
    <source>
        <dbReference type="RuleBase" id="RU362066"/>
    </source>
</evidence>
<protein>
    <recommendedName>
        <fullName evidence="5">Flagellar hook-associated protein 2</fullName>
        <shortName evidence="5">HAP2</shortName>
    </recommendedName>
    <alternativeName>
        <fullName evidence="5">Flagellar cap protein</fullName>
    </alternativeName>
</protein>
<comment type="subunit">
    <text evidence="2 5">Homopentamer.</text>
</comment>
<reference evidence="8 9" key="1">
    <citation type="submission" date="2017-11" db="EMBL/GenBank/DDBJ databases">
        <title>Understudied soil microbes with underappreciated capabilities: Untangling the Clostridium saccharolyticum group.</title>
        <authorList>
            <person name="Leschine S."/>
        </authorList>
    </citation>
    <scope>NUCLEOTIDE SEQUENCE [LARGE SCALE GENOMIC DNA]</scope>
    <source>
        <strain evidence="8 9">18A</strain>
    </source>
</reference>
<evidence type="ECO:0000256" key="1">
    <source>
        <dbReference type="ARBA" id="ARBA00009764"/>
    </source>
</evidence>
<dbReference type="GO" id="GO:0071973">
    <property type="term" value="P:bacterial-type flagellum-dependent cell motility"/>
    <property type="evidence" value="ECO:0007669"/>
    <property type="project" value="TreeGrafter"/>
</dbReference>
<dbReference type="InterPro" id="IPR010810">
    <property type="entry name" value="Flagellin_hook_IN_motif"/>
</dbReference>
<keyword evidence="5" id="KW-0964">Secreted</keyword>
<dbReference type="GO" id="GO:0005576">
    <property type="term" value="C:extracellular region"/>
    <property type="evidence" value="ECO:0007669"/>
    <property type="project" value="UniProtKB-SubCell"/>
</dbReference>
<feature type="domain" description="Flagellar hook-associated protein 2 C-terminal" evidence="7">
    <location>
        <begin position="531"/>
        <end position="810"/>
    </location>
</feature>
<dbReference type="GO" id="GO:0009421">
    <property type="term" value="C:bacterial-type flagellum filament cap"/>
    <property type="evidence" value="ECO:0007669"/>
    <property type="project" value="InterPro"/>
</dbReference>
<evidence type="ECO:0000256" key="3">
    <source>
        <dbReference type="ARBA" id="ARBA00023054"/>
    </source>
</evidence>
<keyword evidence="4 5" id="KW-0975">Bacterial flagellum</keyword>
<dbReference type="InterPro" id="IPR040026">
    <property type="entry name" value="FliD"/>
</dbReference>
<dbReference type="InterPro" id="IPR003481">
    <property type="entry name" value="FliD_N"/>
</dbReference>
<evidence type="ECO:0000259" key="7">
    <source>
        <dbReference type="Pfam" id="PF07195"/>
    </source>
</evidence>
<keyword evidence="3" id="KW-0175">Coiled coil</keyword>
<dbReference type="EMBL" id="PGET01000001">
    <property type="protein sequence ID" value="PJJ31178.1"/>
    <property type="molecule type" value="Genomic_DNA"/>
</dbReference>
<evidence type="ECO:0000313" key="8">
    <source>
        <dbReference type="EMBL" id="PJJ31178.1"/>
    </source>
</evidence>
<dbReference type="PANTHER" id="PTHR30288">
    <property type="entry name" value="FLAGELLAR CAP/ASSEMBLY PROTEIN FLID"/>
    <property type="match status" value="1"/>
</dbReference>
<accession>A0A2M8ZCM3</accession>
<dbReference type="AlphaFoldDB" id="A0A2M8ZCM3"/>
<dbReference type="RefSeq" id="WP_100307337.1">
    <property type="nucleotide sequence ID" value="NZ_PGET01000001.1"/>
</dbReference>
<comment type="subcellular location">
    <subcellularLocation>
        <location evidence="5">Secreted</location>
    </subcellularLocation>
    <subcellularLocation>
        <location evidence="5">Bacterial flagellum</location>
    </subcellularLocation>
</comment>